<dbReference type="OrthoDB" id="19996at2759"/>
<dbReference type="SMART" id="SM00685">
    <property type="entry name" value="DM14"/>
    <property type="match status" value="1"/>
</dbReference>
<feature type="compositionally biased region" description="Basic and acidic residues" evidence="1">
    <location>
        <begin position="53"/>
        <end position="64"/>
    </location>
</feature>
<reference evidence="3 4" key="2">
    <citation type="submission" date="2018-11" db="EMBL/GenBank/DDBJ databases">
        <authorList>
            <consortium name="Pathogen Informatics"/>
        </authorList>
    </citation>
    <scope>NUCLEOTIDE SEQUENCE [LARGE SCALE GENOMIC DNA]</scope>
    <source>
        <strain evidence="3 4">Egypt</strain>
    </source>
</reference>
<dbReference type="AlphaFoldDB" id="A0A183A8K2"/>
<dbReference type="Proteomes" id="UP000272942">
    <property type="component" value="Unassembled WGS sequence"/>
</dbReference>
<organism evidence="5">
    <name type="scientific">Echinostoma caproni</name>
    <dbReference type="NCBI Taxonomy" id="27848"/>
    <lineage>
        <taxon>Eukaryota</taxon>
        <taxon>Metazoa</taxon>
        <taxon>Spiralia</taxon>
        <taxon>Lophotrochozoa</taxon>
        <taxon>Platyhelminthes</taxon>
        <taxon>Trematoda</taxon>
        <taxon>Digenea</taxon>
        <taxon>Plagiorchiida</taxon>
        <taxon>Echinostomata</taxon>
        <taxon>Echinostomatoidea</taxon>
        <taxon>Echinostomatidae</taxon>
        <taxon>Echinostoma</taxon>
    </lineage>
</organism>
<protein>
    <submittedName>
        <fullName evidence="5">DM14 domain-containing protein</fullName>
    </submittedName>
</protein>
<accession>A0A183A8K2</accession>
<reference evidence="5" key="1">
    <citation type="submission" date="2016-06" db="UniProtKB">
        <authorList>
            <consortium name="WormBaseParasite"/>
        </authorList>
    </citation>
    <scope>IDENTIFICATION</scope>
</reference>
<evidence type="ECO:0000256" key="1">
    <source>
        <dbReference type="SAM" id="MobiDB-lite"/>
    </source>
</evidence>
<evidence type="ECO:0000313" key="4">
    <source>
        <dbReference type="Proteomes" id="UP000272942"/>
    </source>
</evidence>
<feature type="domain" description="DM14" evidence="2">
    <location>
        <begin position="157"/>
        <end position="206"/>
    </location>
</feature>
<evidence type="ECO:0000313" key="3">
    <source>
        <dbReference type="EMBL" id="VDP69028.1"/>
    </source>
</evidence>
<sequence>MLRRSRSARSAGSTQSHVDFVDQVNRVLCAGSGVEDDKDELEEELANLVGEPVPKENSDPKTQDEELAEELEAILQAYAPDTNPEKSETNRSSGSHIRKPMLAESSTSGTSEQEVEKRCVSDAVQVDLTPYTDKAGVNMTTTEQQSLVRAARVKRVIDMLDQRRQELLGEMELAKRHMIGAQNVTTIIKAVEAGQPVDLTQLPSKPSLNTVFNGPILGGIACEPPALVRLDLENAADSTEQEKILVSMLKSQVSEAMQLAQEQTRMKSPRTAEELTDIANGSQSTVSMLSVQHKRPVSLIPQFRKATLPIINKNGDMKEGVVEITVCWGVKANSLTTSDAFQLPASQMQILFPYPSENDGQSHFSTKAPFSNRYSRGRVAQELRINTVNWFVRRLASIRLNPHEEMAIFEGPTMVRLYTSSGYYHVDQLSFAEEQLHQAGS</sequence>
<keyword evidence="4" id="KW-1185">Reference proteome</keyword>
<evidence type="ECO:0000313" key="5">
    <source>
        <dbReference type="WBParaSite" id="ECPE_0000329001-mRNA-1"/>
    </source>
</evidence>
<evidence type="ECO:0000259" key="2">
    <source>
        <dbReference type="SMART" id="SM00685"/>
    </source>
</evidence>
<feature type="region of interest" description="Disordered" evidence="1">
    <location>
        <begin position="47"/>
        <end position="118"/>
    </location>
</feature>
<dbReference type="EMBL" id="UZAN01040262">
    <property type="protein sequence ID" value="VDP69028.1"/>
    <property type="molecule type" value="Genomic_DNA"/>
</dbReference>
<dbReference type="WBParaSite" id="ECPE_0000329001-mRNA-1">
    <property type="protein sequence ID" value="ECPE_0000329001-mRNA-1"/>
    <property type="gene ID" value="ECPE_0000329001"/>
</dbReference>
<dbReference type="InterPro" id="IPR006608">
    <property type="entry name" value="CC2D1A/B_DM14"/>
</dbReference>
<proteinExistence type="predicted"/>
<name>A0A183A8K2_9TREM</name>
<gene>
    <name evidence="3" type="ORF">ECPE_LOCUS3287</name>
</gene>